<gene>
    <name evidence="6" type="ORF">NYP16_08370</name>
</gene>
<dbReference type="AlphaFoldDB" id="A0A9X3TYB0"/>
<reference evidence="6" key="1">
    <citation type="submission" date="2022-08" db="EMBL/GenBank/DDBJ databases">
        <authorList>
            <person name="Vandamme P."/>
            <person name="Hettiarachchi A."/>
            <person name="Peeters C."/>
            <person name="Cnockaert M."/>
            <person name="Carlier A."/>
        </authorList>
    </citation>
    <scope>NUCLEOTIDE SEQUENCE</scope>
    <source>
        <strain evidence="6">LMG 31809</strain>
    </source>
</reference>
<dbReference type="PANTHER" id="PTHR48097:SF9">
    <property type="entry name" value="L-THREONINE ALDOLASE"/>
    <property type="match status" value="1"/>
</dbReference>
<proteinExistence type="inferred from homology"/>
<keyword evidence="7" id="KW-1185">Reference proteome</keyword>
<dbReference type="GO" id="GO:0006567">
    <property type="term" value="P:L-threonine catabolic process"/>
    <property type="evidence" value="ECO:0007669"/>
    <property type="project" value="TreeGrafter"/>
</dbReference>
<evidence type="ECO:0000256" key="1">
    <source>
        <dbReference type="ARBA" id="ARBA00001933"/>
    </source>
</evidence>
<dbReference type="EMBL" id="JANWOI010000003">
    <property type="protein sequence ID" value="MDA5193964.1"/>
    <property type="molecule type" value="Genomic_DNA"/>
</dbReference>
<protein>
    <submittedName>
        <fullName evidence="6">Beta-eliminating lyase-related protein</fullName>
    </submittedName>
</protein>
<evidence type="ECO:0000256" key="4">
    <source>
        <dbReference type="ARBA" id="ARBA00022898"/>
    </source>
</evidence>
<evidence type="ECO:0000313" key="7">
    <source>
        <dbReference type="Proteomes" id="UP001141619"/>
    </source>
</evidence>
<dbReference type="GO" id="GO:0005829">
    <property type="term" value="C:cytosol"/>
    <property type="evidence" value="ECO:0007669"/>
    <property type="project" value="TreeGrafter"/>
</dbReference>
<dbReference type="GO" id="GO:0008732">
    <property type="term" value="F:L-allo-threonine aldolase activity"/>
    <property type="evidence" value="ECO:0007669"/>
    <property type="project" value="TreeGrafter"/>
</dbReference>
<evidence type="ECO:0000256" key="2">
    <source>
        <dbReference type="ARBA" id="ARBA00006966"/>
    </source>
</evidence>
<dbReference type="SUPFAM" id="SSF53383">
    <property type="entry name" value="PLP-dependent transferases"/>
    <property type="match status" value="1"/>
</dbReference>
<dbReference type="InterPro" id="IPR015424">
    <property type="entry name" value="PyrdxlP-dep_Trfase"/>
</dbReference>
<dbReference type="Gene3D" id="3.40.640.10">
    <property type="entry name" value="Type I PLP-dependent aspartate aminotransferase-like (Major domain)"/>
    <property type="match status" value="1"/>
</dbReference>
<dbReference type="InterPro" id="IPR001597">
    <property type="entry name" value="ArAA_b-elim_lyase/Thr_aldolase"/>
</dbReference>
<feature type="domain" description="Aromatic amino acid beta-eliminating lyase/threonine aldolase" evidence="5">
    <location>
        <begin position="45"/>
        <end position="294"/>
    </location>
</feature>
<comment type="similarity">
    <text evidence="2">Belongs to the threonine aldolase family.</text>
</comment>
<sequence>MYGFRDELVSIRARCMRSIYRNEAETPREVLRRLAALPEALEAPDSYGMGVLVQRLEAEVAALLGKEAAVFMTKGVAAQQIALRLWVEQSGRAVVALHPRSHFRLDEREPLTRLHPIIEAPIGRDYEPFTLADLEALHERPGAVTVELPLRRAGYKLPSFEALAAMSAWCRRKEVPLHFDGARLWESAPYYGRSLAEISALADSVYVSLYKGLGGLGGCVLAGSQGFIDAARVWQTRMGAVLPTAFPLVLAGLDGLQRYLPEMPGYVARAREIALALTAIPGVRVAPEPPQTNGFHVFLPGQAAELEKRHAQLAADSGVWFFQTFAPTQVPGVTMVEIEVLSAAAVVETSEIVAAVRTLIASS</sequence>
<dbReference type="RefSeq" id="WP_274943671.1">
    <property type="nucleotide sequence ID" value="NZ_JANWOI010000003.1"/>
</dbReference>
<dbReference type="Gene3D" id="3.90.1150.10">
    <property type="entry name" value="Aspartate Aminotransferase, domain 1"/>
    <property type="match status" value="1"/>
</dbReference>
<evidence type="ECO:0000259" key="5">
    <source>
        <dbReference type="Pfam" id="PF01212"/>
    </source>
</evidence>
<dbReference type="Pfam" id="PF01212">
    <property type="entry name" value="Beta_elim_lyase"/>
    <property type="match status" value="1"/>
</dbReference>
<keyword evidence="6" id="KW-0456">Lyase</keyword>
<comment type="caution">
    <text evidence="6">The sequence shown here is derived from an EMBL/GenBank/DDBJ whole genome shotgun (WGS) entry which is preliminary data.</text>
</comment>
<evidence type="ECO:0000256" key="3">
    <source>
        <dbReference type="ARBA" id="ARBA00011881"/>
    </source>
</evidence>
<dbReference type="Proteomes" id="UP001141619">
    <property type="component" value="Unassembled WGS sequence"/>
</dbReference>
<dbReference type="GO" id="GO:0006545">
    <property type="term" value="P:glycine biosynthetic process"/>
    <property type="evidence" value="ECO:0007669"/>
    <property type="project" value="TreeGrafter"/>
</dbReference>
<evidence type="ECO:0000313" key="6">
    <source>
        <dbReference type="EMBL" id="MDA5193964.1"/>
    </source>
</evidence>
<keyword evidence="4" id="KW-0663">Pyridoxal phosphate</keyword>
<dbReference type="InterPro" id="IPR015422">
    <property type="entry name" value="PyrdxlP-dep_Trfase_small"/>
</dbReference>
<dbReference type="PANTHER" id="PTHR48097">
    <property type="entry name" value="L-THREONINE ALDOLASE-RELATED"/>
    <property type="match status" value="1"/>
</dbReference>
<organism evidence="6 7">
    <name type="scientific">Govanella unica</name>
    <dbReference type="NCBI Taxonomy" id="2975056"/>
    <lineage>
        <taxon>Bacteria</taxon>
        <taxon>Pseudomonadati</taxon>
        <taxon>Pseudomonadota</taxon>
        <taxon>Alphaproteobacteria</taxon>
        <taxon>Emcibacterales</taxon>
        <taxon>Govanellaceae</taxon>
        <taxon>Govanella</taxon>
    </lineage>
</organism>
<name>A0A9X3TYB0_9PROT</name>
<comment type="cofactor">
    <cofactor evidence="1">
        <name>pyridoxal 5'-phosphate</name>
        <dbReference type="ChEBI" id="CHEBI:597326"/>
    </cofactor>
</comment>
<reference evidence="6" key="2">
    <citation type="journal article" date="2023" name="Syst. Appl. Microbiol.">
        <title>Govania unica gen. nov., sp. nov., a rare biosphere bacterium that represents a novel family in the class Alphaproteobacteria.</title>
        <authorList>
            <person name="Vandamme P."/>
            <person name="Peeters C."/>
            <person name="Hettiarachchi A."/>
            <person name="Cnockaert M."/>
            <person name="Carlier A."/>
        </authorList>
    </citation>
    <scope>NUCLEOTIDE SEQUENCE</scope>
    <source>
        <strain evidence="6">LMG 31809</strain>
    </source>
</reference>
<accession>A0A9X3TYB0</accession>
<comment type="subunit">
    <text evidence="3">Homotetramer.</text>
</comment>
<dbReference type="InterPro" id="IPR015421">
    <property type="entry name" value="PyrdxlP-dep_Trfase_major"/>
</dbReference>